<dbReference type="Pfam" id="PF01699">
    <property type="entry name" value="Na_Ca_ex"/>
    <property type="match status" value="2"/>
</dbReference>
<sequence>MAAGRWRRVPARTRPRFSARPFVVSTAVVLTLAAVHGLGRMFASDSRLIQPLTRRLVETDTTPCRMVHQAADQCAFVRAHCHDETAGLLPYLSLYYCTLNRALQPAGFAILVVWLGLLFTTIGIAASDFFSVNLGTISGLLGLSESLAGVTFLALGNGSPDVFSTFAAMGSNSGSMAVGELIGAASFITAVVAGSMALVREFRVSRYTFVRDICFFIAAVAFAIVFLADGRLLLWECCTMIAFYLFYVVTVVGWHWVVKRRKRRRVREALLRDGASPESGESYRDESEGENNGMNTSTNNSTNTPPMSPRDVNERGPRIEINSVAAPLEESLDAHQHQHHHHTHSHHHHHLDDDDDERNRHINAEMTSSMRVNRPRGRRSTTVTPIRPSLLGALEFRSVLSSLQRSGTVHLAPIDRRRASAQAGIPTGGSGYGFGVSAHHASGSSSAILPTRRSFLEPPFSFAGSGRGRALSSGDVPRSFQPASTADDMIGQQTYAIDGSSASASASASASTSASPSITVSASVSPENSSETDAPPLVLPEPSASSSSQAYPRPGLPSLHLHIPTTTSHHNHGSPRSSPSLSPFPGYADSPSMLSPTRPSRRSSFGLSTPVSEHYHAHHHAHGHSSYFPVQAPSDVDDSNSQRTVLPKPLRWWPYGVLPPPHIILCTLFPTLQRWREKSVWDKFVSLISVPTVFLLVITLPVVEMEEELEGEGEDEDEDEAEAEADDDIERRGQQDSHSSPYRDDVRSLSDAGSPALVVPEETEWQRYRRSTSVSYVRRPSRELALPPPILQTAEELEQDAAGSSSPGEQTVPMAGGMGGMTKPQIGTGLVGLLTKPQTAASVEQDSVDGGSVATNKATAAEEEAEAAESSTGTWNRWLVAVQLFAGPQFTVLVVWANTEDDSGGLPWMMLAALVTSLGMLGLLLWRTTAEERPRRHALLCFLGFVISVAWISTVAGEVVGVLKAFGVVAGISEAVLGLTIFAVGNSLGDLVADITVARLGYPVMALSACFGGPMLNILLGVGIGGAWMTTRSATTTNAGMATRTHAHTDAYEIEVGESLMVSAITVLVTLVTLLVVVPANGWMMSRRIGIVLICMWVVSTTVNVATEVAGGWAKT</sequence>
<feature type="transmembrane region" description="Helical" evidence="8">
    <location>
        <begin position="21"/>
        <end position="43"/>
    </location>
</feature>
<evidence type="ECO:0000256" key="4">
    <source>
        <dbReference type="ARBA" id="ARBA00022692"/>
    </source>
</evidence>
<accession>F0XKS0</accession>
<dbReference type="InParanoid" id="F0XKS0"/>
<feature type="region of interest" description="Disordered" evidence="7">
    <location>
        <begin position="707"/>
        <end position="755"/>
    </location>
</feature>
<feature type="transmembrane region" description="Helical" evidence="8">
    <location>
        <begin position="962"/>
        <end position="984"/>
    </location>
</feature>
<feature type="compositionally biased region" description="Polar residues" evidence="7">
    <location>
        <begin position="592"/>
        <end position="611"/>
    </location>
</feature>
<keyword evidence="5 8" id="KW-1133">Transmembrane helix</keyword>
<dbReference type="PANTHER" id="PTHR12266:SF0">
    <property type="entry name" value="MITOCHONDRIAL SODIUM_CALCIUM EXCHANGER PROTEIN"/>
    <property type="match status" value="1"/>
</dbReference>
<evidence type="ECO:0000256" key="7">
    <source>
        <dbReference type="SAM" id="MobiDB-lite"/>
    </source>
</evidence>
<gene>
    <name evidence="10" type="ORF">CMQ_8219</name>
</gene>
<protein>
    <submittedName>
        <fullName evidence="10">Sodium calcium exchanger protein</fullName>
    </submittedName>
</protein>
<keyword evidence="6 8" id="KW-0472">Membrane</keyword>
<evidence type="ECO:0000256" key="8">
    <source>
        <dbReference type="SAM" id="Phobius"/>
    </source>
</evidence>
<feature type="compositionally biased region" description="Low complexity" evidence="7">
    <location>
        <begin position="465"/>
        <end position="474"/>
    </location>
</feature>
<evidence type="ECO:0000313" key="10">
    <source>
        <dbReference type="EMBL" id="EFX01753.1"/>
    </source>
</evidence>
<feature type="transmembrane region" description="Helical" evidence="8">
    <location>
        <begin position="1060"/>
        <end position="1078"/>
    </location>
</feature>
<feature type="transmembrane region" description="Helical" evidence="8">
    <location>
        <begin position="878"/>
        <end position="899"/>
    </location>
</feature>
<evidence type="ECO:0000256" key="6">
    <source>
        <dbReference type="ARBA" id="ARBA00023136"/>
    </source>
</evidence>
<dbReference type="EMBL" id="GL629788">
    <property type="protein sequence ID" value="EFX01753.1"/>
    <property type="molecule type" value="Genomic_DNA"/>
</dbReference>
<dbReference type="InterPro" id="IPR051359">
    <property type="entry name" value="CaCA_antiporter"/>
</dbReference>
<feature type="region of interest" description="Disordered" evidence="7">
    <location>
        <begin position="273"/>
        <end position="315"/>
    </location>
</feature>
<feature type="compositionally biased region" description="Low complexity" evidence="7">
    <location>
        <begin position="290"/>
        <end position="305"/>
    </location>
</feature>
<feature type="transmembrane region" description="Helical" evidence="8">
    <location>
        <begin position="108"/>
        <end position="130"/>
    </location>
</feature>
<feature type="transmembrane region" description="Helical" evidence="8">
    <location>
        <begin position="137"/>
        <end position="156"/>
    </location>
</feature>
<organism evidence="11">
    <name type="scientific">Grosmannia clavigera (strain kw1407 / UAMH 11150)</name>
    <name type="common">Blue stain fungus</name>
    <name type="synonym">Graphiocladiella clavigera</name>
    <dbReference type="NCBI Taxonomy" id="655863"/>
    <lineage>
        <taxon>Eukaryota</taxon>
        <taxon>Fungi</taxon>
        <taxon>Dikarya</taxon>
        <taxon>Ascomycota</taxon>
        <taxon>Pezizomycotina</taxon>
        <taxon>Sordariomycetes</taxon>
        <taxon>Sordariomycetidae</taxon>
        <taxon>Ophiostomatales</taxon>
        <taxon>Ophiostomataceae</taxon>
        <taxon>Leptographium</taxon>
    </lineage>
</organism>
<feature type="transmembrane region" description="Helical" evidence="8">
    <location>
        <begin position="176"/>
        <end position="197"/>
    </location>
</feature>
<dbReference type="RefSeq" id="XP_014171235.1">
    <property type="nucleotide sequence ID" value="XM_014315760.1"/>
</dbReference>
<feature type="transmembrane region" description="Helical" evidence="8">
    <location>
        <begin position="209"/>
        <end position="227"/>
    </location>
</feature>
<dbReference type="AlphaFoldDB" id="F0XKS0"/>
<feature type="transmembrane region" description="Helical" evidence="8">
    <location>
        <begin position="1004"/>
        <end position="1028"/>
    </location>
</feature>
<dbReference type="Proteomes" id="UP000007796">
    <property type="component" value="Unassembled WGS sequence"/>
</dbReference>
<keyword evidence="4 8" id="KW-0812">Transmembrane</keyword>
<dbReference type="GO" id="GO:0006874">
    <property type="term" value="P:intracellular calcium ion homeostasis"/>
    <property type="evidence" value="ECO:0007669"/>
    <property type="project" value="TreeGrafter"/>
</dbReference>
<dbReference type="GO" id="GO:0016020">
    <property type="term" value="C:membrane"/>
    <property type="evidence" value="ECO:0007669"/>
    <property type="project" value="UniProtKB-SubCell"/>
</dbReference>
<comment type="subcellular location">
    <subcellularLocation>
        <location evidence="1">Membrane</location>
        <topology evidence="1">Multi-pass membrane protein</topology>
    </subcellularLocation>
</comment>
<evidence type="ECO:0000313" key="11">
    <source>
        <dbReference type="Proteomes" id="UP000007796"/>
    </source>
</evidence>
<dbReference type="InterPro" id="IPR044880">
    <property type="entry name" value="NCX_ion-bd_dom_sf"/>
</dbReference>
<proteinExistence type="inferred from homology"/>
<feature type="domain" description="Sodium/calcium exchanger membrane region" evidence="9">
    <location>
        <begin position="942"/>
        <end position="1103"/>
    </location>
</feature>
<dbReference type="FunCoup" id="F0XKS0">
    <property type="interactions" value="181"/>
</dbReference>
<feature type="transmembrane region" description="Helical" evidence="8">
    <location>
        <begin position="905"/>
        <end position="926"/>
    </location>
</feature>
<dbReference type="OrthoDB" id="407410at2759"/>
<dbReference type="Gene3D" id="1.20.1420.30">
    <property type="entry name" value="NCX, central ion-binding region"/>
    <property type="match status" value="2"/>
</dbReference>
<keyword evidence="3" id="KW-0813">Transport</keyword>
<dbReference type="HOGENOM" id="CLU_004979_2_0_1"/>
<evidence type="ECO:0000256" key="2">
    <source>
        <dbReference type="ARBA" id="ARBA00008170"/>
    </source>
</evidence>
<feature type="compositionally biased region" description="Low complexity" evidence="7">
    <location>
        <begin position="574"/>
        <end position="585"/>
    </location>
</feature>
<dbReference type="GO" id="GO:0008324">
    <property type="term" value="F:monoatomic cation transmembrane transporter activity"/>
    <property type="evidence" value="ECO:0007669"/>
    <property type="project" value="TreeGrafter"/>
</dbReference>
<evidence type="ECO:0000259" key="9">
    <source>
        <dbReference type="Pfam" id="PF01699"/>
    </source>
</evidence>
<evidence type="ECO:0000256" key="5">
    <source>
        <dbReference type="ARBA" id="ARBA00022989"/>
    </source>
</evidence>
<feature type="compositionally biased region" description="Basic and acidic residues" evidence="7">
    <location>
        <begin position="729"/>
        <end position="748"/>
    </location>
</feature>
<feature type="transmembrane region" description="Helical" evidence="8">
    <location>
        <begin position="1090"/>
        <end position="1114"/>
    </location>
</feature>
<dbReference type="PANTHER" id="PTHR12266">
    <property type="entry name" value="NA+/CA2+ K+ INDEPENDENT EXCHANGER"/>
    <property type="match status" value="1"/>
</dbReference>
<feature type="compositionally biased region" description="Basic residues" evidence="7">
    <location>
        <begin position="337"/>
        <end position="349"/>
    </location>
</feature>
<feature type="region of interest" description="Disordered" evidence="7">
    <location>
        <begin position="332"/>
        <end position="356"/>
    </location>
</feature>
<feature type="domain" description="Sodium/calcium exchanger membrane region" evidence="9">
    <location>
        <begin position="113"/>
        <end position="252"/>
    </location>
</feature>
<name>F0XKS0_GROCL</name>
<comment type="similarity">
    <text evidence="2">Belongs to the Ca(2+):cation antiporter (CaCA) (TC 2.A.19) family.</text>
</comment>
<evidence type="ECO:0000256" key="3">
    <source>
        <dbReference type="ARBA" id="ARBA00022448"/>
    </source>
</evidence>
<keyword evidence="11" id="KW-1185">Reference proteome</keyword>
<dbReference type="eggNOG" id="KOG2399">
    <property type="taxonomic scope" value="Eukaryota"/>
</dbReference>
<feature type="region of interest" description="Disordered" evidence="7">
    <location>
        <begin position="519"/>
        <end position="642"/>
    </location>
</feature>
<feature type="region of interest" description="Disordered" evidence="7">
    <location>
        <begin position="841"/>
        <end position="870"/>
    </location>
</feature>
<dbReference type="STRING" id="655863.F0XKS0"/>
<feature type="transmembrane region" description="Helical" evidence="8">
    <location>
        <begin position="233"/>
        <end position="257"/>
    </location>
</feature>
<feature type="transmembrane region" description="Helical" evidence="8">
    <location>
        <begin position="938"/>
        <end position="956"/>
    </location>
</feature>
<feature type="compositionally biased region" description="Acidic residues" evidence="7">
    <location>
        <begin position="707"/>
        <end position="728"/>
    </location>
</feature>
<feature type="region of interest" description="Disordered" evidence="7">
    <location>
        <begin position="465"/>
        <end position="486"/>
    </location>
</feature>
<evidence type="ECO:0000256" key="1">
    <source>
        <dbReference type="ARBA" id="ARBA00004141"/>
    </source>
</evidence>
<dbReference type="InterPro" id="IPR004837">
    <property type="entry name" value="NaCa_Exmemb"/>
</dbReference>
<dbReference type="GeneID" id="25981850"/>
<reference evidence="10 11" key="1">
    <citation type="journal article" date="2011" name="Proc. Natl. Acad. Sci. U.S.A.">
        <title>Genome and transcriptome analyses of the mountain pine beetle-fungal symbiont Grosmannia clavigera, a lodgepole pine pathogen.</title>
        <authorList>
            <person name="DiGuistini S."/>
            <person name="Wang Y."/>
            <person name="Liao N.Y."/>
            <person name="Taylor G."/>
            <person name="Tanguay P."/>
            <person name="Feau N."/>
            <person name="Henrissat B."/>
            <person name="Chan S.K."/>
            <person name="Hesse-Orce U."/>
            <person name="Alamouti S.M."/>
            <person name="Tsui C.K.M."/>
            <person name="Docking R.T."/>
            <person name="Levasseur A."/>
            <person name="Haridas S."/>
            <person name="Robertson G."/>
            <person name="Birol I."/>
            <person name="Holt R.A."/>
            <person name="Marra M.A."/>
            <person name="Hamelin R.C."/>
            <person name="Hirst M."/>
            <person name="Jones S.J.M."/>
            <person name="Bohlmann J."/>
            <person name="Breuil C."/>
        </authorList>
    </citation>
    <scope>NUCLEOTIDE SEQUENCE [LARGE SCALE GENOMIC DNA]</scope>
    <source>
        <strain evidence="11">kw1407 / UAMH 11150</strain>
    </source>
</reference>